<evidence type="ECO:0000256" key="4">
    <source>
        <dbReference type="ARBA" id="ARBA00022989"/>
    </source>
</evidence>
<evidence type="ECO:0000256" key="1">
    <source>
        <dbReference type="ARBA" id="ARBA00004141"/>
    </source>
</evidence>
<proteinExistence type="predicted"/>
<keyword evidence="8" id="KW-1185">Reference proteome</keyword>
<dbReference type="Proteomes" id="UP000800981">
    <property type="component" value="Unassembled WGS sequence"/>
</dbReference>
<dbReference type="EMBL" id="JAANNP010000001">
    <property type="protein sequence ID" value="NHC13079.1"/>
    <property type="molecule type" value="Genomic_DNA"/>
</dbReference>
<dbReference type="PANTHER" id="PTHR11706">
    <property type="entry name" value="SOLUTE CARRIER PROTEIN FAMILY 11 MEMBER"/>
    <property type="match status" value="1"/>
</dbReference>
<organism evidence="7 8">
    <name type="scientific">Motilibacter deserti</name>
    <dbReference type="NCBI Taxonomy" id="2714956"/>
    <lineage>
        <taxon>Bacteria</taxon>
        <taxon>Bacillati</taxon>
        <taxon>Actinomycetota</taxon>
        <taxon>Actinomycetes</taxon>
        <taxon>Motilibacterales</taxon>
        <taxon>Motilibacteraceae</taxon>
        <taxon>Motilibacter</taxon>
    </lineage>
</organism>
<feature type="transmembrane region" description="Helical" evidence="6">
    <location>
        <begin position="366"/>
        <end position="384"/>
    </location>
</feature>
<keyword evidence="2" id="KW-0813">Transport</keyword>
<accession>A0ABX0GTV2</accession>
<name>A0ABX0GTV2_9ACTN</name>
<feature type="transmembrane region" description="Helical" evidence="6">
    <location>
        <begin position="65"/>
        <end position="84"/>
    </location>
</feature>
<gene>
    <name evidence="7" type="ORF">G9H71_04715</name>
</gene>
<feature type="transmembrane region" description="Helical" evidence="6">
    <location>
        <begin position="105"/>
        <end position="124"/>
    </location>
</feature>
<feature type="transmembrane region" description="Helical" evidence="6">
    <location>
        <begin position="253"/>
        <end position="278"/>
    </location>
</feature>
<evidence type="ECO:0000256" key="6">
    <source>
        <dbReference type="SAM" id="Phobius"/>
    </source>
</evidence>
<dbReference type="RefSeq" id="WP_166278521.1">
    <property type="nucleotide sequence ID" value="NZ_JAANNP010000001.1"/>
</dbReference>
<evidence type="ECO:0000313" key="7">
    <source>
        <dbReference type="EMBL" id="NHC13079.1"/>
    </source>
</evidence>
<dbReference type="InterPro" id="IPR001046">
    <property type="entry name" value="NRAMP_fam"/>
</dbReference>
<keyword evidence="4 6" id="KW-1133">Transmembrane helix</keyword>
<feature type="transmembrane region" description="Helical" evidence="6">
    <location>
        <begin position="341"/>
        <end position="360"/>
    </location>
</feature>
<feature type="transmembrane region" description="Helical" evidence="6">
    <location>
        <begin position="130"/>
        <end position="157"/>
    </location>
</feature>
<dbReference type="NCBIfam" id="NF037982">
    <property type="entry name" value="Nramp_1"/>
    <property type="match status" value="1"/>
</dbReference>
<evidence type="ECO:0000313" key="8">
    <source>
        <dbReference type="Proteomes" id="UP000800981"/>
    </source>
</evidence>
<comment type="subcellular location">
    <subcellularLocation>
        <location evidence="1">Membrane</location>
        <topology evidence="1">Multi-pass membrane protein</topology>
    </subcellularLocation>
</comment>
<keyword evidence="3 6" id="KW-0812">Transmembrane</keyword>
<reference evidence="7 8" key="1">
    <citation type="submission" date="2020-03" db="EMBL/GenBank/DDBJ databases">
        <title>Two novel Motilibacter sp.</title>
        <authorList>
            <person name="Liu S."/>
        </authorList>
    </citation>
    <scope>NUCLEOTIDE SEQUENCE [LARGE SCALE GENOMIC DNA]</scope>
    <source>
        <strain evidence="7 8">E257</strain>
    </source>
</reference>
<feature type="transmembrane region" description="Helical" evidence="6">
    <location>
        <begin position="26"/>
        <end position="45"/>
    </location>
</feature>
<sequence length="426" mass="43755">MFDPALYDRQVLLRGRRRIPLVDRRLRLRTLMGTAGPCLVVAVAYVDPGNFATNVQAGALLGNRLLWVVLAASAAAMLVQYLAAKAGAVTGRSLPELCRDTYSRPVTLGLWGSAEVVAMATDFVEIVGGAIALHLLLGVPLPVGGAVVGLAGTLLLLLRSRRARFQGAVAALLAVVVGCFLFAVWRLGVGGPAELSRGLVPSFGGSEGLLLATGIVGATIMPHAVYVHSALTAEQRSARLRRCSTNTLRAHRIDIMAALGVATVTNAAILLVAASALHVPGATAVVDTLEGAYAGLKAASPAVGLAFVVALLVSGLAASCVGTYAGDVVMQGFLRRRIPVLVRRTVTLAPALALLCTGVEPTTLLLLSQVVLSLGLPAALLPLLHLTAKRSVMGEHVNKRATTVAAGLACGAVVTLNGVVLATALG</sequence>
<dbReference type="Pfam" id="PF01566">
    <property type="entry name" value="Nramp"/>
    <property type="match status" value="1"/>
</dbReference>
<feature type="transmembrane region" description="Helical" evidence="6">
    <location>
        <begin position="208"/>
        <end position="232"/>
    </location>
</feature>
<protein>
    <submittedName>
        <fullName evidence="7">Divalent metal cation transporter</fullName>
    </submittedName>
</protein>
<feature type="transmembrane region" description="Helical" evidence="6">
    <location>
        <begin position="298"/>
        <end position="321"/>
    </location>
</feature>
<evidence type="ECO:0000256" key="2">
    <source>
        <dbReference type="ARBA" id="ARBA00022448"/>
    </source>
</evidence>
<feature type="transmembrane region" description="Helical" evidence="6">
    <location>
        <begin position="404"/>
        <end position="425"/>
    </location>
</feature>
<feature type="transmembrane region" description="Helical" evidence="6">
    <location>
        <begin position="169"/>
        <end position="188"/>
    </location>
</feature>
<dbReference type="PANTHER" id="PTHR11706:SF33">
    <property type="entry name" value="NATURAL RESISTANCE-ASSOCIATED MACROPHAGE PROTEIN 2"/>
    <property type="match status" value="1"/>
</dbReference>
<dbReference type="PRINTS" id="PR00447">
    <property type="entry name" value="NATRESASSCMP"/>
</dbReference>
<evidence type="ECO:0000256" key="3">
    <source>
        <dbReference type="ARBA" id="ARBA00022692"/>
    </source>
</evidence>
<evidence type="ECO:0000256" key="5">
    <source>
        <dbReference type="ARBA" id="ARBA00023136"/>
    </source>
</evidence>
<comment type="caution">
    <text evidence="7">The sequence shown here is derived from an EMBL/GenBank/DDBJ whole genome shotgun (WGS) entry which is preliminary data.</text>
</comment>
<keyword evidence="5 6" id="KW-0472">Membrane</keyword>